<dbReference type="AlphaFoldDB" id="A0A1C1Z131"/>
<keyword evidence="1" id="KW-0472">Membrane</keyword>
<keyword evidence="1" id="KW-1133">Transmembrane helix</keyword>
<keyword evidence="3" id="KW-1185">Reference proteome</keyword>
<accession>A0A1C1Z131</accession>
<evidence type="ECO:0000256" key="1">
    <source>
        <dbReference type="SAM" id="Phobius"/>
    </source>
</evidence>
<sequence length="74" mass="8212">MSERGTSNRSAAIAAAVILGVTGLVFYYMPAMMMGLSEISPWLSYAVGIFFVLAFFAVFWIRGKRQNARRNGQD</sequence>
<feature type="transmembrane region" description="Helical" evidence="1">
    <location>
        <begin position="12"/>
        <end position="30"/>
    </location>
</feature>
<dbReference type="RefSeq" id="WP_066174111.1">
    <property type="nucleotide sequence ID" value="NZ_LQZT01000001.1"/>
</dbReference>
<protein>
    <submittedName>
        <fullName evidence="2">Uncharacterized protein</fullName>
    </submittedName>
</protein>
<comment type="caution">
    <text evidence="2">The sequence shown here is derived from an EMBL/GenBank/DDBJ whole genome shotgun (WGS) entry which is preliminary data.</text>
</comment>
<name>A0A1C1Z131_9HYPH</name>
<organism evidence="2 3">
    <name type="scientific">Hoeflea olei</name>
    <dbReference type="NCBI Taxonomy" id="1480615"/>
    <lineage>
        <taxon>Bacteria</taxon>
        <taxon>Pseudomonadati</taxon>
        <taxon>Pseudomonadota</taxon>
        <taxon>Alphaproteobacteria</taxon>
        <taxon>Hyphomicrobiales</taxon>
        <taxon>Rhizobiaceae</taxon>
        <taxon>Hoeflea</taxon>
    </lineage>
</organism>
<evidence type="ECO:0000313" key="3">
    <source>
        <dbReference type="Proteomes" id="UP000094795"/>
    </source>
</evidence>
<feature type="transmembrane region" description="Helical" evidence="1">
    <location>
        <begin position="42"/>
        <end position="61"/>
    </location>
</feature>
<keyword evidence="1" id="KW-0812">Transmembrane</keyword>
<dbReference type="Proteomes" id="UP000094795">
    <property type="component" value="Unassembled WGS sequence"/>
</dbReference>
<proteinExistence type="predicted"/>
<gene>
    <name evidence="2" type="ORF">AWJ14_10340</name>
</gene>
<dbReference type="EMBL" id="LQZT01000001">
    <property type="protein sequence ID" value="OCW59419.1"/>
    <property type="molecule type" value="Genomic_DNA"/>
</dbReference>
<evidence type="ECO:0000313" key="2">
    <source>
        <dbReference type="EMBL" id="OCW59419.1"/>
    </source>
</evidence>
<dbReference type="OrthoDB" id="8451465at2"/>
<reference evidence="2 3" key="1">
    <citation type="submission" date="2015-12" db="EMBL/GenBank/DDBJ databases">
        <authorList>
            <person name="Shamseldin A."/>
            <person name="Moawad H."/>
            <person name="Abd El-Rahim W.M."/>
            <person name="Sadowsky M.J."/>
        </authorList>
    </citation>
    <scope>NUCLEOTIDE SEQUENCE [LARGE SCALE GENOMIC DNA]</scope>
    <source>
        <strain evidence="2 3">JC234</strain>
    </source>
</reference>
<dbReference type="STRING" id="1480615.AWJ14_10340"/>